<evidence type="ECO:0000259" key="16">
    <source>
        <dbReference type="Pfam" id="PF03443"/>
    </source>
</evidence>
<dbReference type="GO" id="GO:0046872">
    <property type="term" value="F:metal ion binding"/>
    <property type="evidence" value="ECO:0007669"/>
    <property type="project" value="UniProtKB-KW"/>
</dbReference>
<evidence type="ECO:0000256" key="14">
    <source>
        <dbReference type="ARBA" id="ARBA00045077"/>
    </source>
</evidence>
<dbReference type="Pfam" id="PF03443">
    <property type="entry name" value="AA9"/>
    <property type="match status" value="1"/>
</dbReference>
<dbReference type="InParanoid" id="A0A2P5HSK5"/>
<keyword evidence="18" id="KW-1185">Reference proteome</keyword>
<dbReference type="PANTHER" id="PTHR33353">
    <property type="entry name" value="PUTATIVE (AFU_ORTHOLOGUE AFUA_1G12560)-RELATED"/>
    <property type="match status" value="1"/>
</dbReference>
<protein>
    <recommendedName>
        <fullName evidence="15">lytic cellulose monooxygenase (C4-dehydrogenating)</fullName>
        <ecNumber evidence="15">1.14.99.56</ecNumber>
    </recommendedName>
</protein>
<keyword evidence="5" id="KW-0732">Signal</keyword>
<dbReference type="GO" id="GO:0004497">
    <property type="term" value="F:monooxygenase activity"/>
    <property type="evidence" value="ECO:0007669"/>
    <property type="project" value="UniProtKB-KW"/>
</dbReference>
<reference evidence="17" key="1">
    <citation type="submission" date="2017-09" db="EMBL/GenBank/DDBJ databases">
        <title>Polyketide synthases of a Diaporthe helianthi virulent isolate.</title>
        <authorList>
            <person name="Baroncelli R."/>
        </authorList>
    </citation>
    <scope>NUCLEOTIDE SEQUENCE [LARGE SCALE GENOMIC DNA]</scope>
    <source>
        <strain evidence="17">7/96</strain>
    </source>
</reference>
<evidence type="ECO:0000256" key="2">
    <source>
        <dbReference type="ARBA" id="ARBA00004613"/>
    </source>
</evidence>
<evidence type="ECO:0000256" key="3">
    <source>
        <dbReference type="ARBA" id="ARBA00022525"/>
    </source>
</evidence>
<evidence type="ECO:0000313" key="18">
    <source>
        <dbReference type="Proteomes" id="UP000094444"/>
    </source>
</evidence>
<evidence type="ECO:0000256" key="12">
    <source>
        <dbReference type="ARBA" id="ARBA00023326"/>
    </source>
</evidence>
<keyword evidence="12" id="KW-0624">Polysaccharide degradation</keyword>
<dbReference type="AlphaFoldDB" id="A0A2P5HSK5"/>
<dbReference type="InterPro" id="IPR049892">
    <property type="entry name" value="AA9"/>
</dbReference>
<evidence type="ECO:0000256" key="5">
    <source>
        <dbReference type="ARBA" id="ARBA00022729"/>
    </source>
</evidence>
<dbReference type="InterPro" id="IPR005103">
    <property type="entry name" value="AA9_LPMO"/>
</dbReference>
<evidence type="ECO:0000256" key="7">
    <source>
        <dbReference type="ARBA" id="ARBA00023002"/>
    </source>
</evidence>
<keyword evidence="10" id="KW-1015">Disulfide bond</keyword>
<comment type="subcellular location">
    <subcellularLocation>
        <location evidence="2">Secreted</location>
    </subcellularLocation>
</comment>
<dbReference type="EMBL" id="MAVT02000837">
    <property type="protein sequence ID" value="POS73227.1"/>
    <property type="molecule type" value="Genomic_DNA"/>
</dbReference>
<evidence type="ECO:0000256" key="13">
    <source>
        <dbReference type="ARBA" id="ARBA00044502"/>
    </source>
</evidence>
<sequence>MSKAPGNVSDYDGSGEWFKVHELGMSLNPDSKSKYDRVLWNSMNQDQFTFRLPTTTPPGQYLLRIESAQITASFNSTQRFVQCAQIDVEGPGGGNPQPTMKIPSPEMMFDRGQWVSSNLYFPERASDEDILSFKPPYGPVWTG</sequence>
<accession>A0A2P5HSK5</accession>
<keyword evidence="11" id="KW-0119">Carbohydrate metabolism</keyword>
<evidence type="ECO:0000256" key="10">
    <source>
        <dbReference type="ARBA" id="ARBA00023157"/>
    </source>
</evidence>
<dbReference type="Gene3D" id="2.70.50.70">
    <property type="match status" value="1"/>
</dbReference>
<evidence type="ECO:0000256" key="15">
    <source>
        <dbReference type="ARBA" id="ARBA00047174"/>
    </source>
</evidence>
<dbReference type="OrthoDB" id="6038816at2759"/>
<evidence type="ECO:0000313" key="17">
    <source>
        <dbReference type="EMBL" id="POS73227.1"/>
    </source>
</evidence>
<gene>
    <name evidence="17" type="ORF">DHEL01_v208372</name>
</gene>
<keyword evidence="7" id="KW-0560">Oxidoreductase</keyword>
<organism evidence="17 18">
    <name type="scientific">Diaporthe helianthi</name>
    <dbReference type="NCBI Taxonomy" id="158607"/>
    <lineage>
        <taxon>Eukaryota</taxon>
        <taxon>Fungi</taxon>
        <taxon>Dikarya</taxon>
        <taxon>Ascomycota</taxon>
        <taxon>Pezizomycotina</taxon>
        <taxon>Sordariomycetes</taxon>
        <taxon>Sordariomycetidae</taxon>
        <taxon>Diaporthales</taxon>
        <taxon>Diaporthaceae</taxon>
        <taxon>Diaporthe</taxon>
    </lineage>
</organism>
<keyword evidence="9" id="KW-0503">Monooxygenase</keyword>
<name>A0A2P5HSK5_DIAHE</name>
<keyword evidence="4" id="KW-0479">Metal-binding</keyword>
<keyword evidence="8" id="KW-0186">Copper</keyword>
<dbReference type="GO" id="GO:0005576">
    <property type="term" value="C:extracellular region"/>
    <property type="evidence" value="ECO:0007669"/>
    <property type="project" value="UniProtKB-SubCell"/>
</dbReference>
<evidence type="ECO:0000256" key="9">
    <source>
        <dbReference type="ARBA" id="ARBA00023033"/>
    </source>
</evidence>
<proteinExistence type="inferred from homology"/>
<evidence type="ECO:0000256" key="1">
    <source>
        <dbReference type="ARBA" id="ARBA00001973"/>
    </source>
</evidence>
<dbReference type="STRING" id="158607.A0A2P5HSK5"/>
<evidence type="ECO:0000256" key="8">
    <source>
        <dbReference type="ARBA" id="ARBA00023008"/>
    </source>
</evidence>
<keyword evidence="3" id="KW-0964">Secreted</keyword>
<evidence type="ECO:0000256" key="11">
    <source>
        <dbReference type="ARBA" id="ARBA00023277"/>
    </source>
</evidence>
<feature type="domain" description="Auxiliary Activity family 9 catalytic" evidence="16">
    <location>
        <begin position="1"/>
        <end position="104"/>
    </location>
</feature>
<keyword evidence="6" id="KW-0136">Cellulose degradation</keyword>
<dbReference type="Proteomes" id="UP000094444">
    <property type="component" value="Unassembled WGS sequence"/>
</dbReference>
<dbReference type="PANTHER" id="PTHR33353:SF2">
    <property type="entry name" value="ENDO-BETA-1,4-GLUCANASE D"/>
    <property type="match status" value="1"/>
</dbReference>
<comment type="catalytic activity">
    <reaction evidence="14">
        <text>[(1-&gt;4)-beta-D-glucosyl]n+m + reduced acceptor + O2 = 4-dehydro-beta-D-glucosyl-[(1-&gt;4)-beta-D-glucosyl]n-1 + [(1-&gt;4)-beta-D-glucosyl]m + acceptor + H2O.</text>
        <dbReference type="EC" id="1.14.99.56"/>
    </reaction>
</comment>
<dbReference type="GO" id="GO:0030245">
    <property type="term" value="P:cellulose catabolic process"/>
    <property type="evidence" value="ECO:0007669"/>
    <property type="project" value="UniProtKB-KW"/>
</dbReference>
<comment type="similarity">
    <text evidence="13">Belongs to the polysaccharide monooxygenase AA9 family.</text>
</comment>
<comment type="cofactor">
    <cofactor evidence="1">
        <name>Cu(2+)</name>
        <dbReference type="ChEBI" id="CHEBI:29036"/>
    </cofactor>
</comment>
<evidence type="ECO:0000256" key="6">
    <source>
        <dbReference type="ARBA" id="ARBA00023001"/>
    </source>
</evidence>
<evidence type="ECO:0000256" key="4">
    <source>
        <dbReference type="ARBA" id="ARBA00022723"/>
    </source>
</evidence>
<dbReference type="EC" id="1.14.99.56" evidence="15"/>
<comment type="caution">
    <text evidence="17">The sequence shown here is derived from an EMBL/GenBank/DDBJ whole genome shotgun (WGS) entry which is preliminary data.</text>
</comment>